<evidence type="ECO:0000313" key="3">
    <source>
        <dbReference type="Proteomes" id="UP000652761"/>
    </source>
</evidence>
<accession>A0A843UDU0</accession>
<dbReference type="AlphaFoldDB" id="A0A843UDU0"/>
<name>A0A843UDU0_COLES</name>
<keyword evidence="3" id="KW-1185">Reference proteome</keyword>
<keyword evidence="1" id="KW-0472">Membrane</keyword>
<gene>
    <name evidence="2" type="ORF">Taro_016435</name>
</gene>
<proteinExistence type="predicted"/>
<reference evidence="2" key="1">
    <citation type="submission" date="2017-07" db="EMBL/GenBank/DDBJ databases">
        <title>Taro Niue Genome Assembly and Annotation.</title>
        <authorList>
            <person name="Atibalentja N."/>
            <person name="Keating K."/>
            <person name="Fields C.J."/>
        </authorList>
    </citation>
    <scope>NUCLEOTIDE SEQUENCE</scope>
    <source>
        <strain evidence="2">Niue_2</strain>
        <tissue evidence="2">Leaf</tissue>
    </source>
</reference>
<dbReference type="Proteomes" id="UP000652761">
    <property type="component" value="Unassembled WGS sequence"/>
</dbReference>
<sequence>ILRGDCVGGDHGQFLIPIPFTINFKRGYKSRDYTFWRSRWDHLCPSRSFFLSLPSLSSNGCCVVSFSLFSSFLFKFVSALLVWVRRRHPERRHRGSDACYVAIGKATGPSSLSEHSLEGLRKSPLTVDSHTVAGLVVPVAT</sequence>
<feature type="transmembrane region" description="Helical" evidence="1">
    <location>
        <begin position="63"/>
        <end position="84"/>
    </location>
</feature>
<evidence type="ECO:0000313" key="2">
    <source>
        <dbReference type="EMBL" id="MQL83942.1"/>
    </source>
</evidence>
<evidence type="ECO:0000256" key="1">
    <source>
        <dbReference type="SAM" id="Phobius"/>
    </source>
</evidence>
<keyword evidence="1" id="KW-1133">Transmembrane helix</keyword>
<protein>
    <submittedName>
        <fullName evidence="2">Uncharacterized protein</fullName>
    </submittedName>
</protein>
<keyword evidence="1" id="KW-0812">Transmembrane</keyword>
<dbReference type="EMBL" id="NMUH01000728">
    <property type="protein sequence ID" value="MQL83942.1"/>
    <property type="molecule type" value="Genomic_DNA"/>
</dbReference>
<feature type="non-terminal residue" evidence="2">
    <location>
        <position position="1"/>
    </location>
</feature>
<organism evidence="2 3">
    <name type="scientific">Colocasia esculenta</name>
    <name type="common">Wild taro</name>
    <name type="synonym">Arum esculentum</name>
    <dbReference type="NCBI Taxonomy" id="4460"/>
    <lineage>
        <taxon>Eukaryota</taxon>
        <taxon>Viridiplantae</taxon>
        <taxon>Streptophyta</taxon>
        <taxon>Embryophyta</taxon>
        <taxon>Tracheophyta</taxon>
        <taxon>Spermatophyta</taxon>
        <taxon>Magnoliopsida</taxon>
        <taxon>Liliopsida</taxon>
        <taxon>Araceae</taxon>
        <taxon>Aroideae</taxon>
        <taxon>Colocasieae</taxon>
        <taxon>Colocasia</taxon>
    </lineage>
</organism>
<comment type="caution">
    <text evidence="2">The sequence shown here is derived from an EMBL/GenBank/DDBJ whole genome shotgun (WGS) entry which is preliminary data.</text>
</comment>